<reference evidence="1 2" key="1">
    <citation type="submission" date="2020-01" db="EMBL/GenBank/DDBJ databases">
        <title>Genetics and antimicrobial susceptibilities of Nocardia species isolated from the soil; a comparison with species isolated from humans.</title>
        <authorList>
            <person name="Carrasco G."/>
            <person name="Monzon S."/>
            <person name="Sansegundo M."/>
            <person name="Garcia E."/>
            <person name="Garrido N."/>
            <person name="Medina M.J."/>
            <person name="Villalon P."/>
            <person name="Ramirez-Arocha A.C."/>
            <person name="Jimenez P."/>
            <person name="Cuesta I."/>
            <person name="Valdezate S."/>
        </authorList>
    </citation>
    <scope>NUCLEOTIDE SEQUENCE [LARGE SCALE GENOMIC DNA]</scope>
    <source>
        <strain evidence="1 2">CNM20110639</strain>
    </source>
</reference>
<evidence type="ECO:0000313" key="1">
    <source>
        <dbReference type="EMBL" id="NEW48428.1"/>
    </source>
</evidence>
<comment type="caution">
    <text evidence="1">The sequence shown here is derived from an EMBL/GenBank/DDBJ whole genome shotgun (WGS) entry which is preliminary data.</text>
</comment>
<feature type="non-terminal residue" evidence="1">
    <location>
        <position position="30"/>
    </location>
</feature>
<dbReference type="Proteomes" id="UP000468928">
    <property type="component" value="Unassembled WGS sequence"/>
</dbReference>
<name>A0A6P1DE62_9NOCA</name>
<gene>
    <name evidence="1" type="ORF">GV789_29270</name>
</gene>
<accession>A0A6P1DE62</accession>
<protein>
    <submittedName>
        <fullName evidence="1">NADPH:quinone reductase</fullName>
    </submittedName>
</protein>
<sequence>MTWPMLSADVADSVVEVIAEHARRIVLLSS</sequence>
<evidence type="ECO:0000313" key="2">
    <source>
        <dbReference type="Proteomes" id="UP000468928"/>
    </source>
</evidence>
<dbReference type="AlphaFoldDB" id="A0A6P1DE62"/>
<dbReference type="EMBL" id="JAAGUZ010000333">
    <property type="protein sequence ID" value="NEW48428.1"/>
    <property type="molecule type" value="Genomic_DNA"/>
</dbReference>
<proteinExistence type="predicted"/>
<organism evidence="1 2">
    <name type="scientific">Nocardia cyriacigeorgica</name>
    <dbReference type="NCBI Taxonomy" id="135487"/>
    <lineage>
        <taxon>Bacteria</taxon>
        <taxon>Bacillati</taxon>
        <taxon>Actinomycetota</taxon>
        <taxon>Actinomycetes</taxon>
        <taxon>Mycobacteriales</taxon>
        <taxon>Nocardiaceae</taxon>
        <taxon>Nocardia</taxon>
    </lineage>
</organism>